<name>A0ABX0SFB2_9ACTN</name>
<dbReference type="RefSeq" id="WP_167164569.1">
    <property type="nucleotide sequence ID" value="NZ_BAAAOO010000002.1"/>
</dbReference>
<dbReference type="Proteomes" id="UP000749311">
    <property type="component" value="Unassembled WGS sequence"/>
</dbReference>
<sequence length="427" mass="47005">MFDWLGEWVPDDRSPMCERRRAAVEHLAAADRAVRQAEADRLAAAAELCQVFADTMPADEAPIDSTDDGVPPIPRYAHLEVAARLSTSARACQALLADAHTLRHRFPTVWRQAQTLDVPAWTARQLTRWCSELTAHEAAWVDRQLADRPIGGWTQARLHKLVDGLCSIAAPQLAAQQIAAAKDRRRVWIGPCDPDLTNEVWARIDAADARYLDDTVDRIAAAYADRGDTSPLDQRRARALGLLAFPARALALLHGDDPDVDKLLPRAKVYVHTTPQALASGQGIAREETLGAIPVGLLRDVLATHRIQIQPVIDLAGMAPADSYEIPHRIREAVVLRNPVEVFPGSSRAARGCDLDHTIPYCFAGPPGQTRPGNLGPLTRTVHRAKTHAGWQLRQPTPGVFDWASPLGYRYRVDPTGTHRLEDTPLE</sequence>
<evidence type="ECO:0008006" key="3">
    <source>
        <dbReference type="Google" id="ProtNLM"/>
    </source>
</evidence>
<protein>
    <recommendedName>
        <fullName evidence="3">DUF222 domain-containing protein</fullName>
    </recommendedName>
</protein>
<gene>
    <name evidence="1" type="ORF">FB473_000520</name>
</gene>
<comment type="caution">
    <text evidence="1">The sequence shown here is derived from an EMBL/GenBank/DDBJ whole genome shotgun (WGS) entry which is preliminary data.</text>
</comment>
<dbReference type="EMBL" id="JAAMOZ010000001">
    <property type="protein sequence ID" value="NIH55875.1"/>
    <property type="molecule type" value="Genomic_DNA"/>
</dbReference>
<reference evidence="1 2" key="1">
    <citation type="submission" date="2020-02" db="EMBL/GenBank/DDBJ databases">
        <title>Sequencing the genomes of 1000 actinobacteria strains.</title>
        <authorList>
            <person name="Klenk H.-P."/>
        </authorList>
    </citation>
    <scope>NUCLEOTIDE SEQUENCE [LARGE SCALE GENOMIC DNA]</scope>
    <source>
        <strain evidence="1 2">DSM 19609</strain>
    </source>
</reference>
<organism evidence="1 2">
    <name type="scientific">Brooklawnia cerclae</name>
    <dbReference type="NCBI Taxonomy" id="349934"/>
    <lineage>
        <taxon>Bacteria</taxon>
        <taxon>Bacillati</taxon>
        <taxon>Actinomycetota</taxon>
        <taxon>Actinomycetes</taxon>
        <taxon>Propionibacteriales</taxon>
        <taxon>Propionibacteriaceae</taxon>
        <taxon>Brooklawnia</taxon>
    </lineage>
</organism>
<accession>A0ABX0SFB2</accession>
<evidence type="ECO:0000313" key="2">
    <source>
        <dbReference type="Proteomes" id="UP000749311"/>
    </source>
</evidence>
<evidence type="ECO:0000313" key="1">
    <source>
        <dbReference type="EMBL" id="NIH55875.1"/>
    </source>
</evidence>
<proteinExistence type="predicted"/>
<keyword evidence="2" id="KW-1185">Reference proteome</keyword>